<dbReference type="Proteomes" id="UP000664267">
    <property type="component" value="Unassembled WGS sequence"/>
</dbReference>
<reference evidence="1" key="1">
    <citation type="submission" date="2021-03" db="EMBL/GenBank/DDBJ databases">
        <title>Molecular epidemiology and mechanisms of colistin and carbapenem resistance in Enterobacteriaceae from clinical isolates, the environment and porcine samples in Pretoria, South Africa.</title>
        <authorList>
            <person name="Bogoshi D."/>
            <person name="Mbelle N.M."/>
            <person name="Naidoo V."/>
            <person name="Osei Sekyere J."/>
        </authorList>
    </citation>
    <scope>NUCLEOTIDE SEQUENCE</scope>
    <source>
        <strain evidence="1">C029</strain>
    </source>
</reference>
<evidence type="ECO:0000313" key="1">
    <source>
        <dbReference type="EMBL" id="MBO2025393.1"/>
    </source>
</evidence>
<organism evidence="1 2">
    <name type="scientific">Klebsiella pneumoniae</name>
    <dbReference type="NCBI Taxonomy" id="573"/>
    <lineage>
        <taxon>Bacteria</taxon>
        <taxon>Pseudomonadati</taxon>
        <taxon>Pseudomonadota</taxon>
        <taxon>Gammaproteobacteria</taxon>
        <taxon>Enterobacterales</taxon>
        <taxon>Enterobacteriaceae</taxon>
        <taxon>Klebsiella/Raoultella group</taxon>
        <taxon>Klebsiella</taxon>
        <taxon>Klebsiella pneumoniae complex</taxon>
    </lineage>
</organism>
<proteinExistence type="predicted"/>
<comment type="caution">
    <text evidence="1">The sequence shown here is derived from an EMBL/GenBank/DDBJ whole genome shotgun (WGS) entry which is preliminary data.</text>
</comment>
<evidence type="ECO:0000313" key="2">
    <source>
        <dbReference type="Proteomes" id="UP000664267"/>
    </source>
</evidence>
<name>A0A939SV09_KLEPN</name>
<accession>A0A939SV09</accession>
<gene>
    <name evidence="1" type="ORF">J4733_03320</name>
</gene>
<dbReference type="EMBL" id="JAGETN010000004">
    <property type="protein sequence ID" value="MBO2025393.1"/>
    <property type="molecule type" value="Genomic_DNA"/>
</dbReference>
<dbReference type="AlphaFoldDB" id="A0A939SV09"/>
<sequence length="113" mass="12458">MPLNAMVTADASAEQLEKDQLNRHAGPLAPACPENVCERRCLNRYCSTAPRPPHRKALMVPVTLKLTVLRPHKPAPEGEQQNGHREAPCAAVSHIHISPSSMLKTCIHYRHSA</sequence>
<protein>
    <submittedName>
        <fullName evidence="1">Uncharacterized protein</fullName>
    </submittedName>
</protein>